<protein>
    <recommendedName>
        <fullName evidence="6">Ig-like domain-containing protein</fullName>
    </recommendedName>
</protein>
<feature type="region of interest" description="Disordered" evidence="5">
    <location>
        <begin position="347"/>
        <end position="394"/>
    </location>
</feature>
<dbReference type="InterPro" id="IPR036179">
    <property type="entry name" value="Ig-like_dom_sf"/>
</dbReference>
<dbReference type="Proteomes" id="UP001549920">
    <property type="component" value="Unassembled WGS sequence"/>
</dbReference>
<dbReference type="Gene3D" id="2.60.40.10">
    <property type="entry name" value="Immunoglobulins"/>
    <property type="match status" value="3"/>
</dbReference>
<dbReference type="InterPro" id="IPR007110">
    <property type="entry name" value="Ig-like_dom"/>
</dbReference>
<dbReference type="SMART" id="SM00409">
    <property type="entry name" value="IG"/>
    <property type="match status" value="3"/>
</dbReference>
<organism evidence="7 8">
    <name type="scientific">Loxostege sticticalis</name>
    <name type="common">Beet webworm moth</name>
    <dbReference type="NCBI Taxonomy" id="481309"/>
    <lineage>
        <taxon>Eukaryota</taxon>
        <taxon>Metazoa</taxon>
        <taxon>Ecdysozoa</taxon>
        <taxon>Arthropoda</taxon>
        <taxon>Hexapoda</taxon>
        <taxon>Insecta</taxon>
        <taxon>Pterygota</taxon>
        <taxon>Neoptera</taxon>
        <taxon>Endopterygota</taxon>
        <taxon>Lepidoptera</taxon>
        <taxon>Glossata</taxon>
        <taxon>Ditrysia</taxon>
        <taxon>Pyraloidea</taxon>
        <taxon>Crambidae</taxon>
        <taxon>Pyraustinae</taxon>
        <taxon>Loxostege</taxon>
    </lineage>
</organism>
<dbReference type="PANTHER" id="PTHR12231">
    <property type="entry name" value="CTX-RELATED TYPE I TRANSMEMBRANE PROTEIN"/>
    <property type="match status" value="1"/>
</dbReference>
<keyword evidence="1" id="KW-0732">Signal</keyword>
<comment type="caution">
    <text evidence="7">The sequence shown here is derived from an EMBL/GenBank/DDBJ whole genome shotgun (WGS) entry which is preliminary data.</text>
</comment>
<dbReference type="Pfam" id="PF13927">
    <property type="entry name" value="Ig_3"/>
    <property type="match status" value="1"/>
</dbReference>
<feature type="compositionally biased region" description="Basic and acidic residues" evidence="5">
    <location>
        <begin position="347"/>
        <end position="361"/>
    </location>
</feature>
<evidence type="ECO:0000256" key="2">
    <source>
        <dbReference type="ARBA" id="ARBA00022737"/>
    </source>
</evidence>
<dbReference type="SUPFAM" id="SSF48726">
    <property type="entry name" value="Immunoglobulin"/>
    <property type="match status" value="3"/>
</dbReference>
<keyword evidence="2" id="KW-0677">Repeat</keyword>
<evidence type="ECO:0000259" key="6">
    <source>
        <dbReference type="PROSITE" id="PS50835"/>
    </source>
</evidence>
<sequence>MCLAEPICFNNLFYVHIDTIFHACEMRSTNISDVRLEPDFLYPLENVTIAQGRDAMFTCVVNNLGGYRVSGDSATARVAWIKADTKAILAIHEHVITNNARLSVTHNDYNTWTLNIRGVKREDRGQYMCQVNTDPMKMQTAFLEVVIPPDIIYEETSGDMMVPEGGSAKLVCKARGYPPPKIVWRREDGGDIISRGGPQGKTKVTSIEGEVVNLTKVTRSEMGAYLCIAANGVPPSVSKRIMLHVHFHPLVQVPNQLVGAPTGTDVTLQCHVEASPKAINYWTRENGEMIISNDKYQMSEINSSAYSVQMRLIVRNIQRSDLGGYKCISKNSIGDAEGNIRLYEMELPHRKSRDEDERSNSLEETNDVRSSLQGPLREGGPREDAGFFGGAPPTAASTRTVPHTIFLISAVVYAA</sequence>
<accession>A0ABR3IKR3</accession>
<dbReference type="InterPro" id="IPR003598">
    <property type="entry name" value="Ig_sub2"/>
</dbReference>
<dbReference type="EMBL" id="JBEUOH010000002">
    <property type="protein sequence ID" value="KAL0901640.1"/>
    <property type="molecule type" value="Genomic_DNA"/>
</dbReference>
<evidence type="ECO:0000256" key="4">
    <source>
        <dbReference type="ARBA" id="ARBA00023319"/>
    </source>
</evidence>
<proteinExistence type="predicted"/>
<dbReference type="InterPro" id="IPR013098">
    <property type="entry name" value="Ig_I-set"/>
</dbReference>
<dbReference type="InterPro" id="IPR003599">
    <property type="entry name" value="Ig_sub"/>
</dbReference>
<evidence type="ECO:0000256" key="1">
    <source>
        <dbReference type="ARBA" id="ARBA00022729"/>
    </source>
</evidence>
<dbReference type="SMART" id="SM00408">
    <property type="entry name" value="IGc2"/>
    <property type="match status" value="3"/>
</dbReference>
<name>A0ABR3IKR3_LOXSC</name>
<keyword evidence="3" id="KW-1015">Disulfide bond</keyword>
<evidence type="ECO:0000256" key="3">
    <source>
        <dbReference type="ARBA" id="ARBA00023157"/>
    </source>
</evidence>
<feature type="domain" description="Ig-like" evidence="6">
    <location>
        <begin position="149"/>
        <end position="238"/>
    </location>
</feature>
<gene>
    <name evidence="7" type="ORF">ABMA27_006849</name>
</gene>
<dbReference type="Pfam" id="PF07679">
    <property type="entry name" value="I-set"/>
    <property type="match status" value="2"/>
</dbReference>
<evidence type="ECO:0000256" key="5">
    <source>
        <dbReference type="SAM" id="MobiDB-lite"/>
    </source>
</evidence>
<dbReference type="InterPro" id="IPR013783">
    <property type="entry name" value="Ig-like_fold"/>
</dbReference>
<feature type="domain" description="Ig-like" evidence="6">
    <location>
        <begin position="38"/>
        <end position="139"/>
    </location>
</feature>
<feature type="domain" description="Ig-like" evidence="6">
    <location>
        <begin position="249"/>
        <end position="343"/>
    </location>
</feature>
<dbReference type="PANTHER" id="PTHR12231:SF87">
    <property type="entry name" value="DPR-INTERACTING PROTEIN BETA, ISOFORM C"/>
    <property type="match status" value="1"/>
</dbReference>
<evidence type="ECO:0000313" key="8">
    <source>
        <dbReference type="Proteomes" id="UP001549920"/>
    </source>
</evidence>
<dbReference type="InterPro" id="IPR051170">
    <property type="entry name" value="Neural/epithelial_adhesion"/>
</dbReference>
<dbReference type="PROSITE" id="PS50835">
    <property type="entry name" value="IG_LIKE"/>
    <property type="match status" value="3"/>
</dbReference>
<reference evidence="7 8" key="1">
    <citation type="submission" date="2024-06" db="EMBL/GenBank/DDBJ databases">
        <title>A chromosome-level genome assembly of beet webworm, Loxostege sticticalis.</title>
        <authorList>
            <person name="Zhang Y."/>
        </authorList>
    </citation>
    <scope>NUCLEOTIDE SEQUENCE [LARGE SCALE GENOMIC DNA]</scope>
    <source>
        <strain evidence="7">AQ026</strain>
        <tissue evidence="7">Whole body</tissue>
    </source>
</reference>
<keyword evidence="8" id="KW-1185">Reference proteome</keyword>
<evidence type="ECO:0000313" key="7">
    <source>
        <dbReference type="EMBL" id="KAL0901640.1"/>
    </source>
</evidence>
<keyword evidence="4" id="KW-0393">Immunoglobulin domain</keyword>